<evidence type="ECO:0000313" key="4">
    <source>
        <dbReference type="EMBL" id="KAK9836103.1"/>
    </source>
</evidence>
<keyword evidence="5" id="KW-1185">Reference proteome</keyword>
<proteinExistence type="predicted"/>
<dbReference type="InterPro" id="IPR036249">
    <property type="entry name" value="Thioredoxin-like_sf"/>
</dbReference>
<evidence type="ECO:0000256" key="2">
    <source>
        <dbReference type="SAM" id="MobiDB-lite"/>
    </source>
</evidence>
<feature type="domain" description="Thioredoxin" evidence="3">
    <location>
        <begin position="25"/>
        <end position="150"/>
    </location>
</feature>
<dbReference type="EMBL" id="JALJOU010000026">
    <property type="protein sequence ID" value="KAK9836103.1"/>
    <property type="molecule type" value="Genomic_DNA"/>
</dbReference>
<comment type="caution">
    <text evidence="4">The sequence shown here is derived from an EMBL/GenBank/DDBJ whole genome shotgun (WGS) entry which is preliminary data.</text>
</comment>
<dbReference type="SUPFAM" id="SSF52833">
    <property type="entry name" value="Thioredoxin-like"/>
    <property type="match status" value="1"/>
</dbReference>
<dbReference type="Proteomes" id="UP001445335">
    <property type="component" value="Unassembled WGS sequence"/>
</dbReference>
<evidence type="ECO:0000313" key="5">
    <source>
        <dbReference type="Proteomes" id="UP001445335"/>
    </source>
</evidence>
<organism evidence="4 5">
    <name type="scientific">Elliptochloris bilobata</name>
    <dbReference type="NCBI Taxonomy" id="381761"/>
    <lineage>
        <taxon>Eukaryota</taxon>
        <taxon>Viridiplantae</taxon>
        <taxon>Chlorophyta</taxon>
        <taxon>core chlorophytes</taxon>
        <taxon>Trebouxiophyceae</taxon>
        <taxon>Trebouxiophyceae incertae sedis</taxon>
        <taxon>Elliptochloris clade</taxon>
        <taxon>Elliptochloris</taxon>
    </lineage>
</organism>
<keyword evidence="1" id="KW-1015">Disulfide bond</keyword>
<evidence type="ECO:0000259" key="3">
    <source>
        <dbReference type="PROSITE" id="PS51352"/>
    </source>
</evidence>
<evidence type="ECO:0000256" key="1">
    <source>
        <dbReference type="ARBA" id="ARBA00023157"/>
    </source>
</evidence>
<dbReference type="Pfam" id="PF00085">
    <property type="entry name" value="Thioredoxin"/>
    <property type="match status" value="1"/>
</dbReference>
<protein>
    <recommendedName>
        <fullName evidence="3">Thioredoxin domain-containing protein</fullName>
    </recommendedName>
</protein>
<reference evidence="4 5" key="1">
    <citation type="journal article" date="2024" name="Nat. Commun.">
        <title>Phylogenomics reveals the evolutionary origins of lichenization in chlorophyte algae.</title>
        <authorList>
            <person name="Puginier C."/>
            <person name="Libourel C."/>
            <person name="Otte J."/>
            <person name="Skaloud P."/>
            <person name="Haon M."/>
            <person name="Grisel S."/>
            <person name="Petersen M."/>
            <person name="Berrin J.G."/>
            <person name="Delaux P.M."/>
            <person name="Dal Grande F."/>
            <person name="Keller J."/>
        </authorList>
    </citation>
    <scope>NUCLEOTIDE SEQUENCE [LARGE SCALE GENOMIC DNA]</scope>
    <source>
        <strain evidence="4 5">SAG 245.80</strain>
    </source>
</reference>
<dbReference type="CDD" id="cd02947">
    <property type="entry name" value="TRX_family"/>
    <property type="match status" value="1"/>
</dbReference>
<dbReference type="PROSITE" id="PS51352">
    <property type="entry name" value="THIOREDOXIN_2"/>
    <property type="match status" value="1"/>
</dbReference>
<dbReference type="Gene3D" id="3.40.30.10">
    <property type="entry name" value="Glutaredoxin"/>
    <property type="match status" value="1"/>
</dbReference>
<gene>
    <name evidence="4" type="ORF">WJX81_001430</name>
</gene>
<sequence>MQSYKAGLSQALAKHEDQLKAQRGTSEGARARATALEGEAEAPAGLRELTKDDFDSFLHEAGGTLVIVDCYTDWCGPCKLILPQLVDLAKELEGRAHITKFNCNKYNKELGISLGIKVAPTFLLYKNGEQVAMMTGAKIDALRELIEKHA</sequence>
<dbReference type="InterPro" id="IPR013766">
    <property type="entry name" value="Thioredoxin_domain"/>
</dbReference>
<feature type="region of interest" description="Disordered" evidence="2">
    <location>
        <begin position="15"/>
        <end position="34"/>
    </location>
</feature>
<dbReference type="PANTHER" id="PTHR46115">
    <property type="entry name" value="THIOREDOXIN-LIKE PROTEIN 1"/>
    <property type="match status" value="1"/>
</dbReference>
<name>A0AAW1RR81_9CHLO</name>
<dbReference type="PRINTS" id="PR00421">
    <property type="entry name" value="THIOREDOXIN"/>
</dbReference>
<dbReference type="AlphaFoldDB" id="A0AAW1RR81"/>
<accession>A0AAW1RR81</accession>
<dbReference type="PROSITE" id="PS00194">
    <property type="entry name" value="THIOREDOXIN_1"/>
    <property type="match status" value="1"/>
</dbReference>
<dbReference type="InterPro" id="IPR017937">
    <property type="entry name" value="Thioredoxin_CS"/>
</dbReference>